<evidence type="ECO:0000313" key="2">
    <source>
        <dbReference type="Proteomes" id="UP001177021"/>
    </source>
</evidence>
<protein>
    <submittedName>
        <fullName evidence="1">Uncharacterized protein</fullName>
    </submittedName>
</protein>
<reference evidence="1" key="1">
    <citation type="submission" date="2023-10" db="EMBL/GenBank/DDBJ databases">
        <authorList>
            <person name="Rodriguez Cubillos JULIANA M."/>
            <person name="De Vega J."/>
        </authorList>
    </citation>
    <scope>NUCLEOTIDE SEQUENCE</scope>
</reference>
<evidence type="ECO:0000313" key="1">
    <source>
        <dbReference type="EMBL" id="CAJ2649426.1"/>
    </source>
</evidence>
<proteinExistence type="predicted"/>
<dbReference type="EMBL" id="CASHSV030000109">
    <property type="protein sequence ID" value="CAJ2649426.1"/>
    <property type="molecule type" value="Genomic_DNA"/>
</dbReference>
<gene>
    <name evidence="1" type="ORF">MILVUS5_LOCUS17528</name>
</gene>
<comment type="caution">
    <text evidence="1">The sequence shown here is derived from an EMBL/GenBank/DDBJ whole genome shotgun (WGS) entry which is preliminary data.</text>
</comment>
<dbReference type="Proteomes" id="UP001177021">
    <property type="component" value="Unassembled WGS sequence"/>
</dbReference>
<accession>A0ACB0JZI0</accession>
<keyword evidence="2" id="KW-1185">Reference proteome</keyword>
<name>A0ACB0JZI0_TRIPR</name>
<organism evidence="1 2">
    <name type="scientific">Trifolium pratense</name>
    <name type="common">Red clover</name>
    <dbReference type="NCBI Taxonomy" id="57577"/>
    <lineage>
        <taxon>Eukaryota</taxon>
        <taxon>Viridiplantae</taxon>
        <taxon>Streptophyta</taxon>
        <taxon>Embryophyta</taxon>
        <taxon>Tracheophyta</taxon>
        <taxon>Spermatophyta</taxon>
        <taxon>Magnoliopsida</taxon>
        <taxon>eudicotyledons</taxon>
        <taxon>Gunneridae</taxon>
        <taxon>Pentapetalae</taxon>
        <taxon>rosids</taxon>
        <taxon>fabids</taxon>
        <taxon>Fabales</taxon>
        <taxon>Fabaceae</taxon>
        <taxon>Papilionoideae</taxon>
        <taxon>50 kb inversion clade</taxon>
        <taxon>NPAAA clade</taxon>
        <taxon>Hologalegina</taxon>
        <taxon>IRL clade</taxon>
        <taxon>Trifolieae</taxon>
        <taxon>Trifolium</taxon>
    </lineage>
</organism>
<sequence>MGRLSLSSLNNLCLQAILMSKQLLTIQYPYINTKPTVSTKKKKNRKPSDPHPHHQNRFRSLKMMRLQSLVFLLFLLTTASSAARSVPGGWSPIDNINDPHITEIANYAVTEYDKRSGAKLKFEKVIKGESQVVAGTNYHLTLSAADGSDSNNYEAFVYERVWQHFRNLTSFEPVHA</sequence>